<evidence type="ECO:0000313" key="2">
    <source>
        <dbReference type="EMBL" id="AGO82799.2"/>
    </source>
</evidence>
<dbReference type="EMBL" id="KC977570">
    <property type="protein sequence ID" value="AGO82799.2"/>
    <property type="molecule type" value="Genomic_DNA"/>
</dbReference>
<gene>
    <name evidence="2" type="ORF">pdul_cds_654</name>
</gene>
<evidence type="ECO:0000313" key="3">
    <source>
        <dbReference type="Proteomes" id="UP000201566"/>
    </source>
</evidence>
<feature type="region of interest" description="Disordered" evidence="1">
    <location>
        <begin position="1"/>
        <end position="44"/>
    </location>
</feature>
<dbReference type="RefSeq" id="YP_008319468.2">
    <property type="nucleotide sequence ID" value="NC_021858.1"/>
</dbReference>
<dbReference type="Proteomes" id="UP000201566">
    <property type="component" value="Segment"/>
</dbReference>
<accession>S4VY27</accession>
<reference evidence="2 3" key="1">
    <citation type="journal article" date="2013" name="Science">
        <title>Pandoraviruses: amoeba viruses with genomes up to 2.5 Mb reaching that of parasitic eukaryotes.</title>
        <authorList>
            <person name="Philippe N."/>
            <person name="Legendre M."/>
            <person name="Doutre G."/>
            <person name="Coute Y."/>
            <person name="Poirot O."/>
            <person name="Lescot M."/>
            <person name="Arslan D."/>
            <person name="Seltzer V."/>
            <person name="Bertaux L."/>
            <person name="Bruley C."/>
            <person name="Garin J."/>
            <person name="Claverie J.M."/>
            <person name="Abergel C."/>
        </authorList>
    </citation>
    <scope>NUCLEOTIDE SEQUENCE [LARGE SCALE GENOMIC DNA]</scope>
    <source>
        <strain evidence="2">Melbourne</strain>
    </source>
</reference>
<feature type="compositionally biased region" description="Basic and acidic residues" evidence="1">
    <location>
        <begin position="7"/>
        <end position="30"/>
    </location>
</feature>
<proteinExistence type="predicted"/>
<name>S4VY27_9VIRU</name>
<sequence>MAETPDDALRDYRQRQEAERAEAQRQHEQESADTAALREQMRAESERERAEWHEANRRIWAKHDPAGNYIRGVGRAIETDAAVQRALTEHIRRTGETNITFMRNNWPLGWREHIVRPDAYVPREQRCAMLHQINHDAGLDRKRKIKEGPFAGWTFECRTGRPDPHCRLVDRRGFWGAVKDALL</sequence>
<evidence type="ECO:0000256" key="1">
    <source>
        <dbReference type="SAM" id="MobiDB-lite"/>
    </source>
</evidence>
<organism evidence="2 3">
    <name type="scientific">Pandoravirus dulcis</name>
    <dbReference type="NCBI Taxonomy" id="1349409"/>
    <lineage>
        <taxon>Viruses</taxon>
        <taxon>Pandoravirus</taxon>
    </lineage>
</organism>
<dbReference type="KEGG" id="vg:16511945"/>
<protein>
    <submittedName>
        <fullName evidence="2">Uncharacterized protein</fullName>
    </submittedName>
</protein>
<dbReference type="GeneID" id="16511945"/>